<evidence type="ECO:0000256" key="1">
    <source>
        <dbReference type="PROSITE-ProRule" id="PRU00108"/>
    </source>
</evidence>
<dbReference type="EMBL" id="KV419433">
    <property type="protein sequence ID" value="KZS88750.1"/>
    <property type="molecule type" value="Genomic_DNA"/>
</dbReference>
<dbReference type="InterPro" id="IPR001356">
    <property type="entry name" value="HD"/>
</dbReference>
<dbReference type="SUPFAM" id="SSF46689">
    <property type="entry name" value="Homeodomain-like"/>
    <property type="match status" value="1"/>
</dbReference>
<evidence type="ECO:0000313" key="4">
    <source>
        <dbReference type="EMBL" id="KZS88750.1"/>
    </source>
</evidence>
<dbReference type="GO" id="GO:0005634">
    <property type="term" value="C:nucleus"/>
    <property type="evidence" value="ECO:0007669"/>
    <property type="project" value="UniProtKB-SubCell"/>
</dbReference>
<dbReference type="InterPro" id="IPR009057">
    <property type="entry name" value="Homeodomain-like_sf"/>
</dbReference>
<dbReference type="AlphaFoldDB" id="A0A164PI31"/>
<evidence type="ECO:0000259" key="3">
    <source>
        <dbReference type="PROSITE" id="PS50071"/>
    </source>
</evidence>
<feature type="domain" description="Homeobox" evidence="3">
    <location>
        <begin position="1"/>
        <end position="60"/>
    </location>
</feature>
<feature type="DNA-binding region" description="Homeobox" evidence="1">
    <location>
        <begin position="3"/>
        <end position="61"/>
    </location>
</feature>
<dbReference type="SMART" id="SM00389">
    <property type="entry name" value="HOX"/>
    <property type="match status" value="1"/>
</dbReference>
<keyword evidence="1 2" id="KW-0539">Nucleus</keyword>
<keyword evidence="1 2" id="KW-0371">Homeobox</keyword>
<name>A0A164PI31_9AGAM</name>
<dbReference type="PROSITE" id="PS50071">
    <property type="entry name" value="HOMEOBOX_2"/>
    <property type="match status" value="1"/>
</dbReference>
<evidence type="ECO:0000313" key="5">
    <source>
        <dbReference type="Proteomes" id="UP000076722"/>
    </source>
</evidence>
<keyword evidence="1 2" id="KW-0238">DNA-binding</keyword>
<reference evidence="4 5" key="1">
    <citation type="journal article" date="2016" name="Mol. Biol. Evol.">
        <title>Comparative Genomics of Early-Diverging Mushroom-Forming Fungi Provides Insights into the Origins of Lignocellulose Decay Capabilities.</title>
        <authorList>
            <person name="Nagy L.G."/>
            <person name="Riley R."/>
            <person name="Tritt A."/>
            <person name="Adam C."/>
            <person name="Daum C."/>
            <person name="Floudas D."/>
            <person name="Sun H."/>
            <person name="Yadav J.S."/>
            <person name="Pangilinan J."/>
            <person name="Larsson K.H."/>
            <person name="Matsuura K."/>
            <person name="Barry K."/>
            <person name="Labutti K."/>
            <person name="Kuo R."/>
            <person name="Ohm R.A."/>
            <person name="Bhattacharya S.S."/>
            <person name="Shirouzu T."/>
            <person name="Yoshinaga Y."/>
            <person name="Martin F.M."/>
            <person name="Grigoriev I.V."/>
            <person name="Hibbett D.S."/>
        </authorList>
    </citation>
    <scope>NUCLEOTIDE SEQUENCE [LARGE SCALE GENOMIC DNA]</scope>
    <source>
        <strain evidence="4 5">HHB9708</strain>
    </source>
</reference>
<gene>
    <name evidence="4" type="ORF">SISNIDRAFT_459375</name>
</gene>
<organism evidence="4 5">
    <name type="scientific">Sistotremastrum niveocremeum HHB9708</name>
    <dbReference type="NCBI Taxonomy" id="1314777"/>
    <lineage>
        <taxon>Eukaryota</taxon>
        <taxon>Fungi</taxon>
        <taxon>Dikarya</taxon>
        <taxon>Basidiomycota</taxon>
        <taxon>Agaricomycotina</taxon>
        <taxon>Agaricomycetes</taxon>
        <taxon>Sistotremastrales</taxon>
        <taxon>Sistotremastraceae</taxon>
        <taxon>Sertulicium</taxon>
        <taxon>Sertulicium niveocremeum</taxon>
    </lineage>
</organism>
<sequence length="88" mass="10452">MPKLNRSRWLPYQREILRREWAITDRPSPEKMSQIAAEANMHPSRVKVIFLNLRQARKCKARGMVESDSEEEEKSLKRLNELFVSARL</sequence>
<evidence type="ECO:0000256" key="2">
    <source>
        <dbReference type="RuleBase" id="RU000682"/>
    </source>
</evidence>
<proteinExistence type="predicted"/>
<dbReference type="Gene3D" id="1.10.10.60">
    <property type="entry name" value="Homeodomain-like"/>
    <property type="match status" value="1"/>
</dbReference>
<dbReference type="Pfam" id="PF00046">
    <property type="entry name" value="Homeodomain"/>
    <property type="match status" value="1"/>
</dbReference>
<keyword evidence="5" id="KW-1185">Reference proteome</keyword>
<accession>A0A164PI31</accession>
<dbReference type="GO" id="GO:0003677">
    <property type="term" value="F:DNA binding"/>
    <property type="evidence" value="ECO:0007669"/>
    <property type="project" value="UniProtKB-UniRule"/>
</dbReference>
<comment type="subcellular location">
    <subcellularLocation>
        <location evidence="1 2">Nucleus</location>
    </subcellularLocation>
</comment>
<protein>
    <recommendedName>
        <fullName evidence="3">Homeobox domain-containing protein</fullName>
    </recommendedName>
</protein>
<dbReference type="Proteomes" id="UP000076722">
    <property type="component" value="Unassembled WGS sequence"/>
</dbReference>